<dbReference type="AlphaFoldDB" id="A0AAP9UEA6"/>
<dbReference type="GeneID" id="92944143"/>
<dbReference type="SMART" id="SM00530">
    <property type="entry name" value="HTH_XRE"/>
    <property type="match status" value="1"/>
</dbReference>
<accession>A0AAP9UEA6</accession>
<dbReference type="GO" id="GO:0003677">
    <property type="term" value="F:DNA binding"/>
    <property type="evidence" value="ECO:0007669"/>
    <property type="project" value="UniProtKB-KW"/>
</dbReference>
<dbReference type="InterPro" id="IPR001387">
    <property type="entry name" value="Cro/C1-type_HTH"/>
</dbReference>
<feature type="domain" description="HTH cro/C1-type" evidence="2">
    <location>
        <begin position="15"/>
        <end position="69"/>
    </location>
</feature>
<dbReference type="EMBL" id="CP040626">
    <property type="protein sequence ID" value="QMW90950.1"/>
    <property type="molecule type" value="Genomic_DNA"/>
</dbReference>
<dbReference type="RefSeq" id="WP_035764054.1">
    <property type="nucleotide sequence ID" value="NZ_AP019716.1"/>
</dbReference>
<dbReference type="Pfam" id="PF01381">
    <property type="entry name" value="HTH_3"/>
    <property type="match status" value="1"/>
</dbReference>
<organism evidence="3 4">
    <name type="scientific">Clostridium butyricum</name>
    <dbReference type="NCBI Taxonomy" id="1492"/>
    <lineage>
        <taxon>Bacteria</taxon>
        <taxon>Bacillati</taxon>
        <taxon>Bacillota</taxon>
        <taxon>Clostridia</taxon>
        <taxon>Eubacteriales</taxon>
        <taxon>Clostridiaceae</taxon>
        <taxon>Clostridium</taxon>
    </lineage>
</organism>
<dbReference type="PROSITE" id="PS50943">
    <property type="entry name" value="HTH_CROC1"/>
    <property type="match status" value="1"/>
</dbReference>
<proteinExistence type="predicted"/>
<dbReference type="Gene3D" id="1.10.260.40">
    <property type="entry name" value="lambda repressor-like DNA-binding domains"/>
    <property type="match status" value="1"/>
</dbReference>
<sequence length="175" mass="20077">MNIFDRKAKNVGERISQIRKTLKLNQEEFGEKINVTRSAISNYEKGTRNIMDRVIFDICREFNVNEEWLRNGSEPMFVKTANELVDQIASKYNFSVAEKQALQAYVELSDSDREKISELIQNIFSGFFKLNNEEAATTEDTSTNNIDYEVESYRKELEAEQKGQILSASGKPKGA</sequence>
<dbReference type="InterPro" id="IPR010982">
    <property type="entry name" value="Lambda_DNA-bd_dom_sf"/>
</dbReference>
<dbReference type="PANTHER" id="PTHR46558">
    <property type="entry name" value="TRACRIPTIONAL REGULATORY PROTEIN-RELATED-RELATED"/>
    <property type="match status" value="1"/>
</dbReference>
<evidence type="ECO:0000313" key="4">
    <source>
        <dbReference type="Proteomes" id="UP000515243"/>
    </source>
</evidence>
<dbReference type="Proteomes" id="UP000515243">
    <property type="component" value="Chromosome 1"/>
</dbReference>
<gene>
    <name evidence="3" type="ORF">FF104_08220</name>
</gene>
<reference evidence="3 4" key="1">
    <citation type="submission" date="2019-05" db="EMBL/GenBank/DDBJ databases">
        <authorList>
            <person name="Schori C."/>
            <person name="Ahrens C."/>
        </authorList>
    </citation>
    <scope>NUCLEOTIDE SEQUENCE [LARGE SCALE GENOMIC DNA]</scope>
    <source>
        <strain evidence="3 4">DSM 10702</strain>
    </source>
</reference>
<evidence type="ECO:0000256" key="1">
    <source>
        <dbReference type="ARBA" id="ARBA00023125"/>
    </source>
</evidence>
<keyword evidence="1" id="KW-0238">DNA-binding</keyword>
<name>A0AAP9UEA6_CLOBU</name>
<protein>
    <submittedName>
        <fullName evidence="3">Helix-turn-helix transcriptional regulator</fullName>
    </submittedName>
</protein>
<dbReference type="SUPFAM" id="SSF47413">
    <property type="entry name" value="lambda repressor-like DNA-binding domains"/>
    <property type="match status" value="1"/>
</dbReference>
<dbReference type="CDD" id="cd00093">
    <property type="entry name" value="HTH_XRE"/>
    <property type="match status" value="1"/>
</dbReference>
<evidence type="ECO:0000313" key="3">
    <source>
        <dbReference type="EMBL" id="QMW90950.1"/>
    </source>
</evidence>
<evidence type="ECO:0000259" key="2">
    <source>
        <dbReference type="PROSITE" id="PS50943"/>
    </source>
</evidence>
<dbReference type="PANTHER" id="PTHR46558:SF4">
    <property type="entry name" value="DNA-BIDING PHAGE PROTEIN"/>
    <property type="match status" value="1"/>
</dbReference>